<keyword evidence="6" id="KW-1185">Reference proteome</keyword>
<organism evidence="5 6">
    <name type="scientific">Dictyobacter alpinus</name>
    <dbReference type="NCBI Taxonomy" id="2014873"/>
    <lineage>
        <taxon>Bacteria</taxon>
        <taxon>Bacillati</taxon>
        <taxon>Chloroflexota</taxon>
        <taxon>Ktedonobacteria</taxon>
        <taxon>Ktedonobacterales</taxon>
        <taxon>Dictyobacteraceae</taxon>
        <taxon>Dictyobacter</taxon>
    </lineage>
</organism>
<feature type="domain" description="Alpha/beta hydrolase fold-3" evidence="4">
    <location>
        <begin position="90"/>
        <end position="291"/>
    </location>
</feature>
<reference evidence="6" key="1">
    <citation type="submission" date="2018-12" db="EMBL/GenBank/DDBJ databases">
        <title>Tengunoibacter tsumagoiensis gen. nov., sp. nov., Dictyobacter kobayashii sp. nov., D. alpinus sp. nov., and D. joshuensis sp. nov. and description of Dictyobacteraceae fam. nov. within the order Ktedonobacterales isolated from Tengu-no-mugimeshi.</title>
        <authorList>
            <person name="Wang C.M."/>
            <person name="Zheng Y."/>
            <person name="Sakai Y."/>
            <person name="Toyoda A."/>
            <person name="Minakuchi Y."/>
            <person name="Abe K."/>
            <person name="Yokota A."/>
            <person name="Yabe S."/>
        </authorList>
    </citation>
    <scope>NUCLEOTIDE SEQUENCE [LARGE SCALE GENOMIC DNA]</scope>
    <source>
        <strain evidence="6">Uno16</strain>
    </source>
</reference>
<protein>
    <recommendedName>
        <fullName evidence="4">Alpha/beta hydrolase fold-3 domain-containing protein</fullName>
    </recommendedName>
</protein>
<dbReference type="PROSITE" id="PS01174">
    <property type="entry name" value="LIPASE_GDXG_SER"/>
    <property type="match status" value="1"/>
</dbReference>
<dbReference type="EMBL" id="BIFT01000001">
    <property type="protein sequence ID" value="GCE28100.1"/>
    <property type="molecule type" value="Genomic_DNA"/>
</dbReference>
<dbReference type="InterPro" id="IPR013094">
    <property type="entry name" value="AB_hydrolase_3"/>
</dbReference>
<accession>A0A402B9W9</accession>
<evidence type="ECO:0000256" key="3">
    <source>
        <dbReference type="PROSITE-ProRule" id="PRU10038"/>
    </source>
</evidence>
<gene>
    <name evidence="5" type="ORF">KDA_35840</name>
</gene>
<dbReference type="InterPro" id="IPR029058">
    <property type="entry name" value="AB_hydrolase_fold"/>
</dbReference>
<proteinExistence type="inferred from homology"/>
<dbReference type="AlphaFoldDB" id="A0A402B9W9"/>
<evidence type="ECO:0000313" key="6">
    <source>
        <dbReference type="Proteomes" id="UP000287171"/>
    </source>
</evidence>
<feature type="active site" evidence="3">
    <location>
        <position position="164"/>
    </location>
</feature>
<dbReference type="GO" id="GO:0004806">
    <property type="term" value="F:triacylglycerol lipase activity"/>
    <property type="evidence" value="ECO:0007669"/>
    <property type="project" value="TreeGrafter"/>
</dbReference>
<dbReference type="Pfam" id="PF07859">
    <property type="entry name" value="Abhydrolase_3"/>
    <property type="match status" value="1"/>
</dbReference>
<evidence type="ECO:0000256" key="2">
    <source>
        <dbReference type="ARBA" id="ARBA00022801"/>
    </source>
</evidence>
<dbReference type="InterPro" id="IPR050300">
    <property type="entry name" value="GDXG_lipolytic_enzyme"/>
</dbReference>
<dbReference type="RefSeq" id="WP_126628360.1">
    <property type="nucleotide sequence ID" value="NZ_BIFT01000001.1"/>
</dbReference>
<keyword evidence="2" id="KW-0378">Hydrolase</keyword>
<dbReference type="InterPro" id="IPR033140">
    <property type="entry name" value="Lipase_GDXG_put_SER_AS"/>
</dbReference>
<evidence type="ECO:0000256" key="1">
    <source>
        <dbReference type="ARBA" id="ARBA00010515"/>
    </source>
</evidence>
<dbReference type="PANTHER" id="PTHR48081:SF30">
    <property type="entry name" value="ACETYL-HYDROLASE LIPR-RELATED"/>
    <property type="match status" value="1"/>
</dbReference>
<evidence type="ECO:0000259" key="4">
    <source>
        <dbReference type="Pfam" id="PF07859"/>
    </source>
</evidence>
<sequence length="319" mass="35003">MTETPFPRASSWSIITSRRSWQAHVLALSLRVYRVWTRFQSQDLSVQRASQDAFGAHLPLAPNVQFIPLAVGDCPAEWVIPPNALLDRAILYLHGGAYIGGSLTLHRGLVSRIAASSRVQVLNLSYRLAPEHPYPAALEDATSAYQWLLTHGVDAHHLLIAGDSAGGGLAAALLVTLRDSHLPQPAGAAFLSPWTDLSDTERSWERREASDLLLTPSSLHRGALHYLGTHSPHMPLASPVYADLHGLPPLFIQVGGNELLLDDIHAFARHAEEAGVTVQVEEWPGMFHVWQMMAATLPEAQRALEHLGHFIDAVLEEKE</sequence>
<dbReference type="Gene3D" id="3.40.50.1820">
    <property type="entry name" value="alpha/beta hydrolase"/>
    <property type="match status" value="1"/>
</dbReference>
<dbReference type="SUPFAM" id="SSF53474">
    <property type="entry name" value="alpha/beta-Hydrolases"/>
    <property type="match status" value="1"/>
</dbReference>
<name>A0A402B9W9_9CHLR</name>
<comment type="caution">
    <text evidence="5">The sequence shown here is derived from an EMBL/GenBank/DDBJ whole genome shotgun (WGS) entry which is preliminary data.</text>
</comment>
<dbReference type="PANTHER" id="PTHR48081">
    <property type="entry name" value="AB HYDROLASE SUPERFAMILY PROTEIN C4A8.06C"/>
    <property type="match status" value="1"/>
</dbReference>
<evidence type="ECO:0000313" key="5">
    <source>
        <dbReference type="EMBL" id="GCE28100.1"/>
    </source>
</evidence>
<dbReference type="OrthoDB" id="9815425at2"/>
<dbReference type="Proteomes" id="UP000287171">
    <property type="component" value="Unassembled WGS sequence"/>
</dbReference>
<comment type="similarity">
    <text evidence="1">Belongs to the 'GDXG' lipolytic enzyme family.</text>
</comment>